<reference evidence="3" key="1">
    <citation type="submission" date="2015-06" db="UniProtKB">
        <authorList>
            <consortium name="EnsemblPlants"/>
        </authorList>
    </citation>
    <scope>IDENTIFICATION</scope>
</reference>
<sequence>MASGMAPGAGAGGAEGATMKVVAAVDASEESLHALSWALDNVVRPHPGASVVVVHVQHHADHFAYPVAGHGLQYVPPTAVDSVRKTHEENSRRVVSAALDVCRQTGERHGGGGGGRRQGGHLPRRGGHARRPPRPRQPRPGHDQEGVAGQRERLPRPPRLLPRSHREAAQQSAPQVKLQLCYRRLLVYMDFFSECLKCLVLPIKM</sequence>
<dbReference type="AlphaFoldDB" id="M8CBR0"/>
<evidence type="ECO:0000313" key="3">
    <source>
        <dbReference type="EnsemblPlants" id="EMT31583"/>
    </source>
</evidence>
<dbReference type="SUPFAM" id="SSF52402">
    <property type="entry name" value="Adenine nucleotide alpha hydrolases-like"/>
    <property type="match status" value="1"/>
</dbReference>
<dbReference type="EnsemblPlants" id="EMT31583">
    <property type="protein sequence ID" value="EMT31583"/>
    <property type="gene ID" value="F775_28136"/>
</dbReference>
<dbReference type="InterPro" id="IPR006016">
    <property type="entry name" value="UspA"/>
</dbReference>
<organism evidence="3">
    <name type="scientific">Aegilops tauschii</name>
    <name type="common">Tausch's goatgrass</name>
    <name type="synonym">Aegilops squarrosa</name>
    <dbReference type="NCBI Taxonomy" id="37682"/>
    <lineage>
        <taxon>Eukaryota</taxon>
        <taxon>Viridiplantae</taxon>
        <taxon>Streptophyta</taxon>
        <taxon>Embryophyta</taxon>
        <taxon>Tracheophyta</taxon>
        <taxon>Spermatophyta</taxon>
        <taxon>Magnoliopsida</taxon>
        <taxon>Liliopsida</taxon>
        <taxon>Poales</taxon>
        <taxon>Poaceae</taxon>
        <taxon>BOP clade</taxon>
        <taxon>Pooideae</taxon>
        <taxon>Triticodae</taxon>
        <taxon>Triticeae</taxon>
        <taxon>Triticinae</taxon>
        <taxon>Aegilops</taxon>
    </lineage>
</organism>
<dbReference type="PANTHER" id="PTHR31964:SF124">
    <property type="entry name" value="ADENINE NUCLEOTIDE ALPHA HYDROLASES-LIKE SUPERFAMILY PROTEIN"/>
    <property type="match status" value="1"/>
</dbReference>
<accession>M8CBR0</accession>
<feature type="compositionally biased region" description="Basic and acidic residues" evidence="1">
    <location>
        <begin position="140"/>
        <end position="155"/>
    </location>
</feature>
<protein>
    <recommendedName>
        <fullName evidence="2">UspA domain-containing protein</fullName>
    </recommendedName>
</protein>
<dbReference type="Pfam" id="PF00582">
    <property type="entry name" value="Usp"/>
    <property type="match status" value="1"/>
</dbReference>
<evidence type="ECO:0000256" key="1">
    <source>
        <dbReference type="SAM" id="MobiDB-lite"/>
    </source>
</evidence>
<proteinExistence type="predicted"/>
<feature type="compositionally biased region" description="Basic residues" evidence="1">
    <location>
        <begin position="118"/>
        <end position="139"/>
    </location>
</feature>
<dbReference type="PANTHER" id="PTHR31964">
    <property type="entry name" value="ADENINE NUCLEOTIDE ALPHA HYDROLASES-LIKE SUPERFAMILY PROTEIN"/>
    <property type="match status" value="1"/>
</dbReference>
<feature type="domain" description="UspA" evidence="2">
    <location>
        <begin position="20"/>
        <end position="69"/>
    </location>
</feature>
<evidence type="ECO:0000259" key="2">
    <source>
        <dbReference type="Pfam" id="PF00582"/>
    </source>
</evidence>
<dbReference type="InterPro" id="IPR014729">
    <property type="entry name" value="Rossmann-like_a/b/a_fold"/>
</dbReference>
<name>M8CBR0_AEGTA</name>
<dbReference type="Gene3D" id="3.40.50.620">
    <property type="entry name" value="HUPs"/>
    <property type="match status" value="1"/>
</dbReference>
<feature type="region of interest" description="Disordered" evidence="1">
    <location>
        <begin position="104"/>
        <end position="173"/>
    </location>
</feature>